<keyword evidence="3" id="KW-0804">Transcription</keyword>
<dbReference type="PANTHER" id="PTHR33154:SF18">
    <property type="entry name" value="ARSENICAL RESISTANCE OPERON REPRESSOR"/>
    <property type="match status" value="1"/>
</dbReference>
<proteinExistence type="predicted"/>
<dbReference type="InterPro" id="IPR011991">
    <property type="entry name" value="ArsR-like_HTH"/>
</dbReference>
<evidence type="ECO:0000313" key="6">
    <source>
        <dbReference type="Proteomes" id="UP001315967"/>
    </source>
</evidence>
<dbReference type="InterPro" id="IPR018334">
    <property type="entry name" value="ArsR_HTH"/>
</dbReference>
<name>A0ABY5P509_9LACT</name>
<sequence>MNYERYAKVMKALSDPSRVQIMDMLSCGKMCACDLLEHFDFTQPTLSHHIKVLKEAGLVNTEKNGTWHHYSTNLENVEKVIAFSQEVFSNSERCICHTTKVEV</sequence>
<evidence type="ECO:0000259" key="4">
    <source>
        <dbReference type="PROSITE" id="PS50987"/>
    </source>
</evidence>
<dbReference type="Gene3D" id="1.10.10.10">
    <property type="entry name" value="Winged helix-like DNA-binding domain superfamily/Winged helix DNA-binding domain"/>
    <property type="match status" value="1"/>
</dbReference>
<dbReference type="PROSITE" id="PS50987">
    <property type="entry name" value="HTH_ARSR_2"/>
    <property type="match status" value="1"/>
</dbReference>
<keyword evidence="6" id="KW-1185">Reference proteome</keyword>
<dbReference type="CDD" id="cd00090">
    <property type="entry name" value="HTH_ARSR"/>
    <property type="match status" value="1"/>
</dbReference>
<keyword evidence="2" id="KW-0238">DNA-binding</keyword>
<reference evidence="5 6" key="1">
    <citation type="submission" date="2022-08" db="EMBL/GenBank/DDBJ databases">
        <title>Aerococcaceae sp. nov isolated from spoiled eye mask.</title>
        <authorList>
            <person name="Zhou G."/>
            <person name="Xie X.-B."/>
            <person name="Shi Q.-S."/>
            <person name="Wang Y.-S."/>
            <person name="Wen X."/>
            <person name="Peng H."/>
            <person name="Yang X.-J."/>
            <person name="Tao H.-B."/>
            <person name="Huang X.-M."/>
        </authorList>
    </citation>
    <scope>NUCLEOTIDE SEQUENCE [LARGE SCALE GENOMIC DNA]</scope>
    <source>
        <strain evidence="6">DM20194951</strain>
    </source>
</reference>
<dbReference type="SMART" id="SM00418">
    <property type="entry name" value="HTH_ARSR"/>
    <property type="match status" value="1"/>
</dbReference>
<evidence type="ECO:0000256" key="3">
    <source>
        <dbReference type="ARBA" id="ARBA00023163"/>
    </source>
</evidence>
<keyword evidence="1" id="KW-0805">Transcription regulation</keyword>
<dbReference type="EMBL" id="CP102453">
    <property type="protein sequence ID" value="UUX33513.1"/>
    <property type="molecule type" value="Genomic_DNA"/>
</dbReference>
<accession>A0ABY5P509</accession>
<evidence type="ECO:0000256" key="1">
    <source>
        <dbReference type="ARBA" id="ARBA00023015"/>
    </source>
</evidence>
<dbReference type="PRINTS" id="PR00778">
    <property type="entry name" value="HTHARSR"/>
</dbReference>
<dbReference type="PROSITE" id="PS00846">
    <property type="entry name" value="HTH_ARSR_1"/>
    <property type="match status" value="1"/>
</dbReference>
<gene>
    <name evidence="5" type="ORF">NRE15_11490</name>
</gene>
<dbReference type="NCBIfam" id="NF033788">
    <property type="entry name" value="HTH_metalloreg"/>
    <property type="match status" value="1"/>
</dbReference>
<feature type="domain" description="HTH arsR-type" evidence="4">
    <location>
        <begin position="1"/>
        <end position="92"/>
    </location>
</feature>
<dbReference type="PANTHER" id="PTHR33154">
    <property type="entry name" value="TRANSCRIPTIONAL REGULATOR, ARSR FAMILY"/>
    <property type="match status" value="1"/>
</dbReference>
<dbReference type="InterPro" id="IPR001845">
    <property type="entry name" value="HTH_ArsR_DNA-bd_dom"/>
</dbReference>
<dbReference type="Pfam" id="PF01022">
    <property type="entry name" value="HTH_5"/>
    <property type="match status" value="1"/>
</dbReference>
<evidence type="ECO:0000313" key="5">
    <source>
        <dbReference type="EMBL" id="UUX33513.1"/>
    </source>
</evidence>
<dbReference type="Proteomes" id="UP001315967">
    <property type="component" value="Chromosome"/>
</dbReference>
<dbReference type="InterPro" id="IPR036388">
    <property type="entry name" value="WH-like_DNA-bd_sf"/>
</dbReference>
<dbReference type="InterPro" id="IPR051081">
    <property type="entry name" value="HTH_MetalResp_TranReg"/>
</dbReference>
<dbReference type="RefSeq" id="WP_313793015.1">
    <property type="nucleotide sequence ID" value="NZ_CP102453.1"/>
</dbReference>
<dbReference type="InterPro" id="IPR036390">
    <property type="entry name" value="WH_DNA-bd_sf"/>
</dbReference>
<organism evidence="5 6">
    <name type="scientific">Fundicoccus culcitae</name>
    <dbReference type="NCBI Taxonomy" id="2969821"/>
    <lineage>
        <taxon>Bacteria</taxon>
        <taxon>Bacillati</taxon>
        <taxon>Bacillota</taxon>
        <taxon>Bacilli</taxon>
        <taxon>Lactobacillales</taxon>
        <taxon>Aerococcaceae</taxon>
        <taxon>Fundicoccus</taxon>
    </lineage>
</organism>
<dbReference type="SUPFAM" id="SSF46785">
    <property type="entry name" value="Winged helix' DNA-binding domain"/>
    <property type="match status" value="1"/>
</dbReference>
<protein>
    <submittedName>
        <fullName evidence="5">Metalloregulator ArsR/SmtB family transcription factor</fullName>
    </submittedName>
</protein>
<evidence type="ECO:0000256" key="2">
    <source>
        <dbReference type="ARBA" id="ARBA00023125"/>
    </source>
</evidence>